<dbReference type="GO" id="GO:0008270">
    <property type="term" value="F:zinc ion binding"/>
    <property type="evidence" value="ECO:0007669"/>
    <property type="project" value="UniProtKB-KW"/>
</dbReference>
<dbReference type="InterPro" id="IPR047187">
    <property type="entry name" value="SF1_C_Upf1"/>
</dbReference>
<dbReference type="PROSITE" id="PS50103">
    <property type="entry name" value="ZF_C3H1"/>
    <property type="match status" value="2"/>
</dbReference>
<keyword evidence="5 7" id="KW-0862">Zinc</keyword>
<organism evidence="11 12">
    <name type="scientific">Laetiporus sulphureus 93-53</name>
    <dbReference type="NCBI Taxonomy" id="1314785"/>
    <lineage>
        <taxon>Eukaryota</taxon>
        <taxon>Fungi</taxon>
        <taxon>Dikarya</taxon>
        <taxon>Basidiomycota</taxon>
        <taxon>Agaricomycotina</taxon>
        <taxon>Agaricomycetes</taxon>
        <taxon>Polyporales</taxon>
        <taxon>Laetiporus</taxon>
    </lineage>
</organism>
<dbReference type="Pfam" id="PF20173">
    <property type="entry name" value="ZnF_RZ-type"/>
    <property type="match status" value="1"/>
</dbReference>
<dbReference type="Pfam" id="PF13087">
    <property type="entry name" value="AAA_12"/>
    <property type="match status" value="1"/>
</dbReference>
<evidence type="ECO:0000313" key="12">
    <source>
        <dbReference type="Proteomes" id="UP000076871"/>
    </source>
</evidence>
<protein>
    <submittedName>
        <fullName evidence="11">p-loop containing nucleoside triphosphate hydrolase protein</fullName>
    </submittedName>
</protein>
<dbReference type="InterPro" id="IPR045055">
    <property type="entry name" value="DNA2/NAM7-like"/>
</dbReference>
<evidence type="ECO:0000259" key="9">
    <source>
        <dbReference type="PROSITE" id="PS50103"/>
    </source>
</evidence>
<dbReference type="GO" id="GO:0002376">
    <property type="term" value="P:immune system process"/>
    <property type="evidence" value="ECO:0007669"/>
    <property type="project" value="UniProtKB-KW"/>
</dbReference>
<feature type="region of interest" description="Disordered" evidence="8">
    <location>
        <begin position="959"/>
        <end position="1007"/>
    </location>
</feature>
<name>A0A165GQA6_9APHY</name>
<keyword evidence="4 7" id="KW-0863">Zinc-finger</keyword>
<evidence type="ECO:0000259" key="10">
    <source>
        <dbReference type="PROSITE" id="PS51981"/>
    </source>
</evidence>
<dbReference type="PANTHER" id="PTHR10887">
    <property type="entry name" value="DNA2/NAM7 HELICASE FAMILY"/>
    <property type="match status" value="1"/>
</dbReference>
<evidence type="ECO:0000256" key="4">
    <source>
        <dbReference type="ARBA" id="ARBA00022771"/>
    </source>
</evidence>
<evidence type="ECO:0000256" key="7">
    <source>
        <dbReference type="PROSITE-ProRule" id="PRU00723"/>
    </source>
</evidence>
<sequence length="2338" mass="260894">MTGEICRFHNKPGGCRRGIQCKFRHVDSLARQTSFPPAAVMSMGETQIADNGTWQASAQNPANAKAPSGVCSFYWTKGDCSRGFQCRYKHIAKDANRRDSQGQDLQPSTTAMQAIAPFLTKEGLARLADRGTDGFFAVDTSKPLSPSEVHNYLKRFLFDSYRFKNVVEIYSFLNLISNATANNVKWTPEDGQLLLSTLSSGNALLRINDIIRWSDVSVSAGSQKTVLSFQRGYLPLLRYFSSEFVVNSVATHSVNALYALILEDFDHFTQAVESCMEQAVMTAKSFKDPIAPAGAAKDPTGSQVIATITKVLFEFITRFKNATATHPSVYPLVLNLRKWTDAWISGISSTPPAFNDVFATTTPQAREHIIQHLNNQVNRLVAIVDRKHNETQRAQKRVREVPVNLQPGTDEAILAALENSYEGPGELRPNGPRHDNDFVNTSDIRIAPTHDELTCRIPPFLPANIYGAPHPLPAESMEKLLDIQFRLLREELTAPLRLSIQLLLDDLLATRTSTRLAELLKARGGKYRGHAEGQEAVLFNVYTNVGFLPIQPDHRGLSVGLSLDTPPGRARSPQSNVRMTFWENMASKRLMQGGLIALVWQRPGDQVAVHLGTIASSTKELVESVRQVGDRVRLRVAFFDPEVELRILQELKHPERERVGTRVLVEATVMYESIRPFLEALRVEPELVPFSQYLVHRPPGFLKIADIAPPAYARIPDYTFQLSSLFPAEAEVQDLKLSVTDPASISAARELLRTSSRLDSSQADAVVEALTRELVLIQGPPGTGKSYTGVELLRVLLANKAGPILMIAFTNHALDHMLGSVLDAKITTKIVRLGSRSADERISQYSIENMEHVAGKNRLDRAFAGNHRALRDVEEEIKKLMHEFAKTRIESPEILDHLRMQYPLHLDSLTNPPEWVNVLYTLSQDDSGESWRVVGKNGRGVETDDSLYTYWREGRDLDFIDSANNPKASTAERHPSGSMEPSRSRSGPNNNVFAALANADPPEDEEIVDDAVSLDSDELSDSDLEEFPPEEEWIHLVEEAETPDRDSDGALELPATDSALGSAEPLPTDGIQTDDFENVHDFLAAFNYVAPQTSGTDRDIAALLEDGSDDVWAMTRSERERLHAHWLADVRSTLQETRMMEFERLRERHASALQKYTEGKNESRRQLLKNVDIVGCTTTGAAKLTSLLKGIGPRIMLVEEAGQVLEAHVLGSLVPTVEHLILIGDPLQLRPTLNNFSLSMDNKRGRMLFRFDMSLMERLSNSELPMSQINVQRRMRPEIADLVRNYLYPRLEDHDLVKHYPPVRGMAKDVFFLSHKHRENGSEDDSVSKYNMFEVNMIKDLVLYLLRQGTYSAEGDIVVLCAYLGQLARMRDALASEVAVVIDARDQAELDEREVDGDVEATSGTVIERVKVSRRVRLRTVDNYQGEEAKIVILSLVRNSGGSEDDETVYGHASLQRTNIGFLKSRNRTNVALSRAREGLYILGNAPDLSSKGDMWRSVISDLERSGSVGDAFPVRCHRHPDHTDYISKPGQLPRIAPDGGCLRQCDTRLQCGHLCPYKCHSDDPNHLAVECVQRCMRLCVRGHPCTKQCADPCGRCMTRVENVTLPCGHVTPYVLCYQLDELSDVPCNVNVTRRLTHCEHEAAMRCSDDPARFVCKAVCGGTMPCCGRPCKARCHQCQGLNRVEDEDESVGIVARLQHTSHPCERQLYCGHLCGKACTQDHECTTLCKEPCRQVCRHARCRNYCSAPCAPCQEPCTWQCEHYSCPVPCGSVCARLPCDKRCKTILQCGHRCPSVCGEECFIQVCPICAVDEVRSSVVDLIMQRTLADVEPENETLDDLLITIPACGHVFTVETLDGHCGMSEYYRREGIDGKWLGLQAPPIGFQKPPTCPTCRAALTAPRYGRVFKRADLDILENNVASSMSRSLGRIQADVQSIAKGELETRLPVAAEKILPGRMNVQVKAILKKQRSLLRATRDSPIPRRALDPADGELHGIPISDAKEWKKITFKILAAYGDAVKVAETRSAHVRAWQASFAYLFQNEMDRAASEPERAPKNPQEYAMRVARMGVGQPQPRADKRFVVEAIWVTINLRLMLSDLGAVWMEGLHKRESYPARNRRAWGAYVLFILRSCAADAQIALGIAEESGSRRQKTRTALLLMRVSLERFRFNILMARQDRRYQEERTKLQDAAANNFKEASDYVETVMEEHRRARGDAAESEEIWLAENFSQAAMAIIDEWRAIEKSIREETFYSPVSLDELTAVAQSFSFGSSAWGHAGHFYKCPNGHLYVITECGGAMQEASCPECGERIGGGSHRLISTNSRAADVEALAGAGPSPWQ</sequence>
<dbReference type="GO" id="GO:0031380">
    <property type="term" value="C:nuclear RNA-directed RNA polymerase complex"/>
    <property type="evidence" value="ECO:0007669"/>
    <property type="project" value="TreeGrafter"/>
</dbReference>
<dbReference type="InterPro" id="IPR046439">
    <property type="entry name" value="ZF_RZ_dom"/>
</dbReference>
<keyword evidence="3 7" id="KW-0479">Metal-binding</keyword>
<gene>
    <name evidence="11" type="ORF">LAESUDRAFT_741118</name>
</gene>
<dbReference type="GO" id="GO:0004386">
    <property type="term" value="F:helicase activity"/>
    <property type="evidence" value="ECO:0007669"/>
    <property type="project" value="InterPro"/>
</dbReference>
<feature type="region of interest" description="Disordered" evidence="8">
    <location>
        <begin position="1042"/>
        <end position="1072"/>
    </location>
</feature>
<keyword evidence="12" id="KW-1185">Reference proteome</keyword>
<feature type="compositionally biased region" description="Polar residues" evidence="8">
    <location>
        <begin position="979"/>
        <end position="992"/>
    </location>
</feature>
<dbReference type="SUPFAM" id="SSF52540">
    <property type="entry name" value="P-loop containing nucleoside triphosphate hydrolases"/>
    <property type="match status" value="1"/>
</dbReference>
<dbReference type="FunCoup" id="A0A165GQA6">
    <property type="interactions" value="2"/>
</dbReference>
<keyword evidence="6" id="KW-0391">Immunity</keyword>
<dbReference type="InterPro" id="IPR027417">
    <property type="entry name" value="P-loop_NTPase"/>
</dbReference>
<evidence type="ECO:0000256" key="8">
    <source>
        <dbReference type="SAM" id="MobiDB-lite"/>
    </source>
</evidence>
<dbReference type="Pfam" id="PF13086">
    <property type="entry name" value="AAA_11"/>
    <property type="match status" value="2"/>
</dbReference>
<dbReference type="InParanoid" id="A0A165GQA6"/>
<comment type="subcellular location">
    <subcellularLocation>
        <location evidence="1">Cytoplasm</location>
    </subcellularLocation>
</comment>
<evidence type="ECO:0000256" key="6">
    <source>
        <dbReference type="ARBA" id="ARBA00022859"/>
    </source>
</evidence>
<dbReference type="CDD" id="cd06008">
    <property type="entry name" value="NF-X1-zinc-finger"/>
    <property type="match status" value="2"/>
</dbReference>
<dbReference type="Proteomes" id="UP000076871">
    <property type="component" value="Unassembled WGS sequence"/>
</dbReference>
<evidence type="ECO:0000256" key="2">
    <source>
        <dbReference type="ARBA" id="ARBA00022490"/>
    </source>
</evidence>
<dbReference type="GO" id="GO:0031048">
    <property type="term" value="P:regulatory ncRNA-mediated heterochromatin formation"/>
    <property type="evidence" value="ECO:0007669"/>
    <property type="project" value="TreeGrafter"/>
</dbReference>
<dbReference type="InterPro" id="IPR041679">
    <property type="entry name" value="DNA2/NAM7-like_C"/>
</dbReference>
<dbReference type="PANTHER" id="PTHR10887:SF341">
    <property type="entry name" value="NFX1-TYPE ZINC FINGER-CONTAINING PROTEIN 1"/>
    <property type="match status" value="1"/>
</dbReference>
<feature type="zinc finger region" description="C3H1-type" evidence="7">
    <location>
        <begin position="1"/>
        <end position="28"/>
    </location>
</feature>
<dbReference type="STRING" id="1314785.A0A165GQA6"/>
<reference evidence="11 12" key="1">
    <citation type="journal article" date="2016" name="Mol. Biol. Evol.">
        <title>Comparative Genomics of Early-Diverging Mushroom-Forming Fungi Provides Insights into the Origins of Lignocellulose Decay Capabilities.</title>
        <authorList>
            <person name="Nagy L.G."/>
            <person name="Riley R."/>
            <person name="Tritt A."/>
            <person name="Adam C."/>
            <person name="Daum C."/>
            <person name="Floudas D."/>
            <person name="Sun H."/>
            <person name="Yadav J.S."/>
            <person name="Pangilinan J."/>
            <person name="Larsson K.H."/>
            <person name="Matsuura K."/>
            <person name="Barry K."/>
            <person name="Labutti K."/>
            <person name="Kuo R."/>
            <person name="Ohm R.A."/>
            <person name="Bhattacharya S.S."/>
            <person name="Shirouzu T."/>
            <person name="Yoshinaga Y."/>
            <person name="Martin F.M."/>
            <person name="Grigoriev I.V."/>
            <person name="Hibbett D.S."/>
        </authorList>
    </citation>
    <scope>NUCLEOTIDE SEQUENCE [LARGE SCALE GENOMIC DNA]</scope>
    <source>
        <strain evidence="11 12">93-53</strain>
    </source>
</reference>
<evidence type="ECO:0000313" key="11">
    <source>
        <dbReference type="EMBL" id="KZT10660.1"/>
    </source>
</evidence>
<proteinExistence type="predicted"/>
<keyword evidence="2" id="KW-0963">Cytoplasm</keyword>
<feature type="zinc finger region" description="C3H1-type" evidence="7">
    <location>
        <begin position="65"/>
        <end position="93"/>
    </location>
</feature>
<dbReference type="OrthoDB" id="2423195at2759"/>
<accession>A0A165GQA6</accession>
<dbReference type="GO" id="GO:0016787">
    <property type="term" value="F:hydrolase activity"/>
    <property type="evidence" value="ECO:0007669"/>
    <property type="project" value="UniProtKB-KW"/>
</dbReference>
<feature type="domain" description="C3H1-type" evidence="9">
    <location>
        <begin position="1"/>
        <end position="28"/>
    </location>
</feature>
<feature type="domain" description="C3H1-type" evidence="9">
    <location>
        <begin position="65"/>
        <end position="93"/>
    </location>
</feature>
<dbReference type="InterPro" id="IPR000571">
    <property type="entry name" value="Znf_CCCH"/>
</dbReference>
<dbReference type="EMBL" id="KV427608">
    <property type="protein sequence ID" value="KZT10660.1"/>
    <property type="molecule type" value="Genomic_DNA"/>
</dbReference>
<feature type="domain" description="RZ-type" evidence="10">
    <location>
        <begin position="2254"/>
        <end position="2332"/>
    </location>
</feature>
<dbReference type="SMART" id="SM00356">
    <property type="entry name" value="ZnF_C3H1"/>
    <property type="match status" value="2"/>
</dbReference>
<evidence type="ECO:0000256" key="1">
    <source>
        <dbReference type="ARBA" id="ARBA00004496"/>
    </source>
</evidence>
<evidence type="ECO:0000256" key="3">
    <source>
        <dbReference type="ARBA" id="ARBA00022723"/>
    </source>
</evidence>
<dbReference type="Gene3D" id="3.40.50.300">
    <property type="entry name" value="P-loop containing nucleotide triphosphate hydrolases"/>
    <property type="match status" value="3"/>
</dbReference>
<dbReference type="RefSeq" id="XP_040768400.1">
    <property type="nucleotide sequence ID" value="XM_040911125.1"/>
</dbReference>
<dbReference type="InterPro" id="IPR041677">
    <property type="entry name" value="DNA2/NAM7_AAA_11"/>
</dbReference>
<dbReference type="GO" id="GO:0005737">
    <property type="term" value="C:cytoplasm"/>
    <property type="evidence" value="ECO:0007669"/>
    <property type="project" value="UniProtKB-SubCell"/>
</dbReference>
<keyword evidence="11" id="KW-0378">Hydrolase</keyword>
<evidence type="ECO:0000256" key="5">
    <source>
        <dbReference type="ARBA" id="ARBA00022833"/>
    </source>
</evidence>
<dbReference type="PROSITE" id="PS51981">
    <property type="entry name" value="ZF_RZ"/>
    <property type="match status" value="1"/>
</dbReference>
<dbReference type="GeneID" id="63828154"/>
<dbReference type="CDD" id="cd18808">
    <property type="entry name" value="SF1_C_Upf1"/>
    <property type="match status" value="1"/>
</dbReference>